<keyword evidence="10 11" id="KW-0350">Heme biosynthesis</keyword>
<dbReference type="EMBL" id="CCRF01000028">
    <property type="protein sequence ID" value="CEE00621.1"/>
    <property type="molecule type" value="Genomic_DNA"/>
</dbReference>
<name>A0A090IRC7_9BACI</name>
<keyword evidence="9 11" id="KW-0560">Oxidoreductase</keyword>
<sequence>METILIVGGGITGLSVVYTLEKEAAKQKRDLKLLLVDSAAQLGGKIRTVKENGFIMETGADSIVARKMKDSGLIEELELEEEAVYNAVGTSFLFREGELKQIPRDSVFGIPTSIQSLAESPLLSDHGKVEALKDFYINDRKFTEHDSIGEFLEYYLGKELVEKQIAPVLSGVYSGTLHNLTIASTLPYVLEYKEKYGSIMKGFATNKNQFLGKDDKKFLSFNNGLSTIIDAMANRLEKTEIWLEHEVEQINKTDGKGYKVYFTNGKVVEADSIVLSIPHNHASRLFSDKELHEEFSKIKTSSLISVYVGYSVSDGVLPENGTGYIAPDNDLFCNACTWTSRKWEHTSKGGNLLIRLFYKSSHPTFSEIKDLNDKDLLKIAKADIEKSLHINAEPVVSTVTKWTDQMPTYQITHPDTVSSLEEQFAQKYPDIFLAGCSYYGVGIPDCIENGKEIAKKISENVLLK</sequence>
<evidence type="ECO:0000259" key="12">
    <source>
        <dbReference type="Pfam" id="PF01593"/>
    </source>
</evidence>
<dbReference type="Gene3D" id="3.90.660.20">
    <property type="entry name" value="Protoporphyrinogen oxidase, mitochondrial, domain 2"/>
    <property type="match status" value="1"/>
</dbReference>
<accession>A0A090IRC7</accession>
<evidence type="ECO:0000313" key="14">
    <source>
        <dbReference type="Proteomes" id="UP000040576"/>
    </source>
</evidence>
<dbReference type="InterPro" id="IPR002937">
    <property type="entry name" value="Amino_oxidase"/>
</dbReference>
<dbReference type="RefSeq" id="WP_034768290.1">
    <property type="nucleotide sequence ID" value="NZ_CCRF01000028.1"/>
</dbReference>
<dbReference type="PANTHER" id="PTHR42923">
    <property type="entry name" value="PROTOPORPHYRINOGEN OXIDASE"/>
    <property type="match status" value="1"/>
</dbReference>
<dbReference type="Gene3D" id="3.50.50.60">
    <property type="entry name" value="FAD/NAD(P)-binding domain"/>
    <property type="match status" value="1"/>
</dbReference>
<comment type="cofactor">
    <cofactor evidence="2 11">
        <name>FAD</name>
        <dbReference type="ChEBI" id="CHEBI:57692"/>
    </cofactor>
</comment>
<keyword evidence="14" id="KW-1185">Reference proteome</keyword>
<feature type="domain" description="Amine oxidase" evidence="12">
    <location>
        <begin position="11"/>
        <end position="457"/>
    </location>
</feature>
<comment type="function">
    <text evidence="11">Involved in coproporphyrin-dependent heme b biosynthesis. Catalyzes the oxidation of coproporphyrinogen III to coproporphyrin III.</text>
</comment>
<evidence type="ECO:0000256" key="10">
    <source>
        <dbReference type="ARBA" id="ARBA00023133"/>
    </source>
</evidence>
<organism evidence="13 14">
    <name type="scientific">Caldibacillus thermoamylovorans</name>
    <dbReference type="NCBI Taxonomy" id="35841"/>
    <lineage>
        <taxon>Bacteria</taxon>
        <taxon>Bacillati</taxon>
        <taxon>Bacillota</taxon>
        <taxon>Bacilli</taxon>
        <taxon>Bacillales</taxon>
        <taxon>Bacillaceae</taxon>
        <taxon>Caldibacillus</taxon>
    </lineage>
</organism>
<evidence type="ECO:0000256" key="11">
    <source>
        <dbReference type="RuleBase" id="RU364052"/>
    </source>
</evidence>
<dbReference type="SUPFAM" id="SSF51905">
    <property type="entry name" value="FAD/NAD(P)-binding domain"/>
    <property type="match status" value="1"/>
</dbReference>
<proteinExistence type="inferred from homology"/>
<dbReference type="UniPathway" id="UPA00252"/>
<dbReference type="Proteomes" id="UP000040576">
    <property type="component" value="Unassembled WGS sequence"/>
</dbReference>
<evidence type="ECO:0000256" key="9">
    <source>
        <dbReference type="ARBA" id="ARBA00023002"/>
    </source>
</evidence>
<dbReference type="InterPro" id="IPR036188">
    <property type="entry name" value="FAD/NAD-bd_sf"/>
</dbReference>
<evidence type="ECO:0000256" key="2">
    <source>
        <dbReference type="ARBA" id="ARBA00001974"/>
    </source>
</evidence>
<dbReference type="GO" id="GO:0005737">
    <property type="term" value="C:cytoplasm"/>
    <property type="evidence" value="ECO:0007669"/>
    <property type="project" value="UniProtKB-SubCell"/>
</dbReference>
<evidence type="ECO:0000256" key="6">
    <source>
        <dbReference type="ARBA" id="ARBA00019046"/>
    </source>
</evidence>
<evidence type="ECO:0000313" key="13">
    <source>
        <dbReference type="EMBL" id="CEE00621.1"/>
    </source>
</evidence>
<comment type="catalytic activity">
    <reaction evidence="1">
        <text>coproporphyrinogen III + 3 O2 = coproporphyrin III + 3 H2O2</text>
        <dbReference type="Rhea" id="RHEA:43436"/>
        <dbReference type="ChEBI" id="CHEBI:15379"/>
        <dbReference type="ChEBI" id="CHEBI:16240"/>
        <dbReference type="ChEBI" id="CHEBI:57309"/>
        <dbReference type="ChEBI" id="CHEBI:131725"/>
        <dbReference type="EC" id="1.3.3.15"/>
    </reaction>
    <physiologicalReaction direction="left-to-right" evidence="1">
        <dbReference type="Rhea" id="RHEA:43437"/>
    </physiologicalReaction>
</comment>
<gene>
    <name evidence="13" type="ORF">BT1A1_0770</name>
</gene>
<comment type="pathway">
    <text evidence="3 11">Porphyrin-containing compound metabolism; protoheme biosynthesis.</text>
</comment>
<protein>
    <recommendedName>
        <fullName evidence="6 11">Coproporphyrinogen III oxidase</fullName>
        <ecNumber evidence="5 11">1.3.3.15</ecNumber>
    </recommendedName>
</protein>
<evidence type="ECO:0000256" key="7">
    <source>
        <dbReference type="ARBA" id="ARBA00022630"/>
    </source>
</evidence>
<dbReference type="NCBIfam" id="TIGR00562">
    <property type="entry name" value="proto_IX_ox"/>
    <property type="match status" value="1"/>
</dbReference>
<dbReference type="EC" id="1.3.3.15" evidence="5 11"/>
<evidence type="ECO:0000256" key="3">
    <source>
        <dbReference type="ARBA" id="ARBA00004744"/>
    </source>
</evidence>
<reference evidence="13 14" key="1">
    <citation type="submission" date="2014-07" db="EMBL/GenBank/DDBJ databases">
        <authorList>
            <person name="Wibberg Daniel"/>
        </authorList>
    </citation>
    <scope>NUCLEOTIDE SEQUENCE [LARGE SCALE GENOMIC DNA]</scope>
</reference>
<dbReference type="InterPro" id="IPR050464">
    <property type="entry name" value="Zeta_carotene_desat/Oxidored"/>
</dbReference>
<dbReference type="Gene3D" id="1.10.3110.10">
    <property type="entry name" value="protoporphyrinogen ix oxidase, domain 3"/>
    <property type="match status" value="1"/>
</dbReference>
<keyword evidence="7 11" id="KW-0285">Flavoprotein</keyword>
<dbReference type="InterPro" id="IPR004572">
    <property type="entry name" value="Protoporphyrinogen_oxidase"/>
</dbReference>
<dbReference type="GO" id="GO:0006783">
    <property type="term" value="P:heme biosynthetic process"/>
    <property type="evidence" value="ECO:0007669"/>
    <property type="project" value="UniProtKB-UniRule"/>
</dbReference>
<dbReference type="Pfam" id="PF01593">
    <property type="entry name" value="Amino_oxidase"/>
    <property type="match status" value="1"/>
</dbReference>
<dbReference type="GO" id="GO:0004729">
    <property type="term" value="F:oxygen-dependent protoporphyrinogen oxidase activity"/>
    <property type="evidence" value="ECO:0007669"/>
    <property type="project" value="UniProtKB-UniRule"/>
</dbReference>
<dbReference type="PANTHER" id="PTHR42923:SF3">
    <property type="entry name" value="PROTOPORPHYRINOGEN OXIDASE"/>
    <property type="match status" value="1"/>
</dbReference>
<evidence type="ECO:0000256" key="5">
    <source>
        <dbReference type="ARBA" id="ARBA00012402"/>
    </source>
</evidence>
<dbReference type="SUPFAM" id="SSF54373">
    <property type="entry name" value="FAD-linked reductases, C-terminal domain"/>
    <property type="match status" value="1"/>
</dbReference>
<keyword evidence="11" id="KW-0963">Cytoplasm</keyword>
<comment type="similarity">
    <text evidence="4 11">Belongs to the protoporphyrinogen/coproporphyrinogen oxidase family. Coproporphyrinogen III oxidase subfamily.</text>
</comment>
<evidence type="ECO:0000256" key="4">
    <source>
        <dbReference type="ARBA" id="ARBA00008310"/>
    </source>
</evidence>
<evidence type="ECO:0000256" key="1">
    <source>
        <dbReference type="ARBA" id="ARBA00001755"/>
    </source>
</evidence>
<dbReference type="AlphaFoldDB" id="A0A090IRC7"/>
<evidence type="ECO:0000256" key="8">
    <source>
        <dbReference type="ARBA" id="ARBA00022827"/>
    </source>
</evidence>
<keyword evidence="8 11" id="KW-0274">FAD</keyword>
<comment type="subcellular location">
    <subcellularLocation>
        <location evidence="11">Cytoplasm</location>
    </subcellularLocation>
</comment>